<dbReference type="Proteomes" id="UP000199515">
    <property type="component" value="Unassembled WGS sequence"/>
</dbReference>
<organism evidence="1 2">
    <name type="scientific">Amycolatopsis xylanica</name>
    <dbReference type="NCBI Taxonomy" id="589385"/>
    <lineage>
        <taxon>Bacteria</taxon>
        <taxon>Bacillati</taxon>
        <taxon>Actinomycetota</taxon>
        <taxon>Actinomycetes</taxon>
        <taxon>Pseudonocardiales</taxon>
        <taxon>Pseudonocardiaceae</taxon>
        <taxon>Amycolatopsis</taxon>
    </lineage>
</organism>
<proteinExistence type="predicted"/>
<name>A0A1H3P7Z2_9PSEU</name>
<keyword evidence="2" id="KW-1185">Reference proteome</keyword>
<protein>
    <submittedName>
        <fullName evidence="1">Uncharacterized protein</fullName>
    </submittedName>
</protein>
<gene>
    <name evidence="1" type="ORF">SAMN05421504_10854</name>
</gene>
<evidence type="ECO:0000313" key="2">
    <source>
        <dbReference type="Proteomes" id="UP000199515"/>
    </source>
</evidence>
<dbReference type="EMBL" id="FNON01000008">
    <property type="protein sequence ID" value="SDY96935.1"/>
    <property type="molecule type" value="Genomic_DNA"/>
</dbReference>
<dbReference type="STRING" id="589385.SAMN05421504_10854"/>
<dbReference type="RefSeq" id="WP_091296006.1">
    <property type="nucleotide sequence ID" value="NZ_FNON01000008.1"/>
</dbReference>
<dbReference type="AlphaFoldDB" id="A0A1H3P7Z2"/>
<reference evidence="1 2" key="1">
    <citation type="submission" date="2016-10" db="EMBL/GenBank/DDBJ databases">
        <authorList>
            <person name="de Groot N.N."/>
        </authorList>
    </citation>
    <scope>NUCLEOTIDE SEQUENCE [LARGE SCALE GENOMIC DNA]</scope>
    <source>
        <strain evidence="1 2">CPCC 202699</strain>
    </source>
</reference>
<accession>A0A1H3P7Z2</accession>
<evidence type="ECO:0000313" key="1">
    <source>
        <dbReference type="EMBL" id="SDY96935.1"/>
    </source>
</evidence>
<dbReference type="OrthoDB" id="3693098at2"/>
<sequence length="93" mass="10211">MMEDEAFVAYPELKRLARLRDVGWTFHPAHDDSGELVQVNGVRSWPGGQADALRVRYTTDAAAMRCDPGGQVLWTAEGSLDDVVDGLLDLPDP</sequence>